<dbReference type="EMBL" id="CP045032">
    <property type="protein sequence ID" value="QFQ01486.1"/>
    <property type="molecule type" value="Genomic_DNA"/>
</dbReference>
<dbReference type="Pfam" id="PF07681">
    <property type="entry name" value="DoxX"/>
    <property type="match status" value="1"/>
</dbReference>
<evidence type="ECO:0000256" key="6">
    <source>
        <dbReference type="ARBA" id="ARBA00023136"/>
    </source>
</evidence>
<keyword evidence="9" id="KW-0560">Oxidoreductase</keyword>
<comment type="similarity">
    <text evidence="2">Belongs to the DoxX family.</text>
</comment>
<feature type="transmembrane region" description="Helical" evidence="8">
    <location>
        <begin position="64"/>
        <end position="90"/>
    </location>
</feature>
<gene>
    <name evidence="9" type="primary">mhqP1</name>
    <name evidence="9" type="ORF">CUROG_00400</name>
</gene>
<keyword evidence="4 8" id="KW-0812">Transmembrane</keyword>
<feature type="transmembrane region" description="Helical" evidence="8">
    <location>
        <begin position="102"/>
        <end position="126"/>
    </location>
</feature>
<dbReference type="RefSeq" id="WP_151901989.1">
    <property type="nucleotide sequence ID" value="NZ_CP045032.1"/>
</dbReference>
<dbReference type="OrthoDB" id="1122432at2"/>
<sequence length="294" mass="30201" precursor="true">MNIIRCLFLLIARVILGVVLIAHGWQKYNDWTVEGTGQNFEQMGVPSPDLSAQIVTYFEITGGVLLILGLLVRLVGPLLFVAMAGAAWFAHRDNGIFVADGGWELVAVIGAAGLALSAAGAGRISLDYLLATPFRRRKEAKAAERDEKLRQEGAANAQVDGAQYADAQHSSAQVGGGYAGAQTGGAGYAGTQADAGYAGAQTGASSYAGTQAGAGQAGAPADALSAGQYGGVDAKRDFADERTEQINLGEARGAQNSGNGQQFGSQQGAQGQQAKQMPGDIDGDAPTTQWPGAK</sequence>
<evidence type="ECO:0000256" key="3">
    <source>
        <dbReference type="ARBA" id="ARBA00022475"/>
    </source>
</evidence>
<evidence type="ECO:0000256" key="4">
    <source>
        <dbReference type="ARBA" id="ARBA00022692"/>
    </source>
</evidence>
<keyword evidence="3" id="KW-1003">Cell membrane</keyword>
<dbReference type="AlphaFoldDB" id="A0A5J6Z386"/>
<keyword evidence="10" id="KW-1185">Reference proteome</keyword>
<organism evidence="9 10">
    <name type="scientific">Corynebacterium urogenitale</name>
    <dbReference type="NCBI Taxonomy" id="2487892"/>
    <lineage>
        <taxon>Bacteria</taxon>
        <taxon>Bacillati</taxon>
        <taxon>Actinomycetota</taxon>
        <taxon>Actinomycetes</taxon>
        <taxon>Mycobacteriales</taxon>
        <taxon>Corynebacteriaceae</taxon>
        <taxon>Corynebacterium</taxon>
    </lineage>
</organism>
<keyword evidence="5 8" id="KW-1133">Transmembrane helix</keyword>
<evidence type="ECO:0000256" key="8">
    <source>
        <dbReference type="SAM" id="Phobius"/>
    </source>
</evidence>
<evidence type="ECO:0000256" key="1">
    <source>
        <dbReference type="ARBA" id="ARBA00004651"/>
    </source>
</evidence>
<feature type="compositionally biased region" description="Low complexity" evidence="7">
    <location>
        <begin position="253"/>
        <end position="273"/>
    </location>
</feature>
<dbReference type="KEGG" id="cuo:CUROG_00400"/>
<dbReference type="Proteomes" id="UP000326711">
    <property type="component" value="Chromosome"/>
</dbReference>
<feature type="transmembrane region" description="Helical" evidence="8">
    <location>
        <begin position="7"/>
        <end position="25"/>
    </location>
</feature>
<reference evidence="10" key="1">
    <citation type="submission" date="2019-10" db="EMBL/GenBank/DDBJ databases">
        <title>Complete genome sequence of Corynebacterium urogenitalis DSM 108747, isolated from the genital tract of a cow.</title>
        <authorList>
            <person name="Ruckert C."/>
            <person name="Ballas P."/>
            <person name="Wagener K."/>
            <person name="Drillich M."/>
            <person name="Kaempfer P."/>
            <person name="Busse H.-J."/>
            <person name="Ehling-Schulz M."/>
        </authorList>
    </citation>
    <scope>NUCLEOTIDE SEQUENCE [LARGE SCALE GENOMIC DNA]</scope>
    <source>
        <strain evidence="10">LMM 1652</strain>
    </source>
</reference>
<evidence type="ECO:0000313" key="9">
    <source>
        <dbReference type="EMBL" id="QFQ01486.1"/>
    </source>
</evidence>
<evidence type="ECO:0000313" key="10">
    <source>
        <dbReference type="Proteomes" id="UP000326711"/>
    </source>
</evidence>
<dbReference type="EC" id="1.-.-.-" evidence="9"/>
<evidence type="ECO:0000256" key="7">
    <source>
        <dbReference type="SAM" id="MobiDB-lite"/>
    </source>
</evidence>
<evidence type="ECO:0000256" key="2">
    <source>
        <dbReference type="ARBA" id="ARBA00006679"/>
    </source>
</evidence>
<comment type="subcellular location">
    <subcellularLocation>
        <location evidence="1">Cell membrane</location>
        <topology evidence="1">Multi-pass membrane protein</topology>
    </subcellularLocation>
</comment>
<accession>A0A5J6Z386</accession>
<feature type="region of interest" description="Disordered" evidence="7">
    <location>
        <begin position="242"/>
        <end position="294"/>
    </location>
</feature>
<dbReference type="GO" id="GO:0005886">
    <property type="term" value="C:plasma membrane"/>
    <property type="evidence" value="ECO:0007669"/>
    <property type="project" value="UniProtKB-SubCell"/>
</dbReference>
<dbReference type="InterPro" id="IPR051907">
    <property type="entry name" value="DoxX-like_oxidoreductase"/>
</dbReference>
<name>A0A5J6Z386_9CORY</name>
<proteinExistence type="inferred from homology"/>
<dbReference type="GO" id="GO:0016491">
    <property type="term" value="F:oxidoreductase activity"/>
    <property type="evidence" value="ECO:0007669"/>
    <property type="project" value="UniProtKB-KW"/>
</dbReference>
<protein>
    <submittedName>
        <fullName evidence="9">Oxidoreductase MhqP</fullName>
        <ecNumber evidence="9">1.-.-.-</ecNumber>
    </submittedName>
</protein>
<dbReference type="PANTHER" id="PTHR33452:SF1">
    <property type="entry name" value="INNER MEMBRANE PROTEIN YPHA-RELATED"/>
    <property type="match status" value="1"/>
</dbReference>
<keyword evidence="6 8" id="KW-0472">Membrane</keyword>
<evidence type="ECO:0000256" key="5">
    <source>
        <dbReference type="ARBA" id="ARBA00022989"/>
    </source>
</evidence>
<dbReference type="InterPro" id="IPR032808">
    <property type="entry name" value="DoxX"/>
</dbReference>
<dbReference type="PANTHER" id="PTHR33452">
    <property type="entry name" value="OXIDOREDUCTASE CATD-RELATED"/>
    <property type="match status" value="1"/>
</dbReference>